<dbReference type="AlphaFoldDB" id="A0A0K2SH67"/>
<dbReference type="Pfam" id="PF22366">
    <property type="entry name" value="NDH2_C"/>
    <property type="match status" value="1"/>
</dbReference>
<evidence type="ECO:0000256" key="3">
    <source>
        <dbReference type="ARBA" id="ARBA00022630"/>
    </source>
</evidence>
<reference evidence="12" key="1">
    <citation type="submission" date="2015-07" db="EMBL/GenBank/DDBJ databases">
        <title>Complete genome sequence and phylogenetic analysis of Limnochorda pilosa.</title>
        <authorList>
            <person name="Watanabe M."/>
            <person name="Kojima H."/>
            <person name="Fukui M."/>
        </authorList>
    </citation>
    <scope>NUCLEOTIDE SEQUENCE [LARGE SCALE GENOMIC DNA]</scope>
    <source>
        <strain evidence="12">HC45</strain>
    </source>
</reference>
<organism evidence="11 12">
    <name type="scientific">Limnochorda pilosa</name>
    <dbReference type="NCBI Taxonomy" id="1555112"/>
    <lineage>
        <taxon>Bacteria</taxon>
        <taxon>Bacillati</taxon>
        <taxon>Bacillota</taxon>
        <taxon>Limnochordia</taxon>
        <taxon>Limnochordales</taxon>
        <taxon>Limnochordaceae</taxon>
        <taxon>Limnochorda</taxon>
    </lineage>
</organism>
<dbReference type="GO" id="GO:0050136">
    <property type="term" value="F:NADH dehydrogenase (quinone) (non-electrogenic) activity"/>
    <property type="evidence" value="ECO:0007669"/>
    <property type="project" value="UniProtKB-EC"/>
</dbReference>
<dbReference type="PANTHER" id="PTHR43706:SF47">
    <property type="entry name" value="EXTERNAL NADH-UBIQUINONE OXIDOREDUCTASE 1, MITOCHONDRIAL-RELATED"/>
    <property type="match status" value="1"/>
</dbReference>
<evidence type="ECO:0000313" key="12">
    <source>
        <dbReference type="Proteomes" id="UP000065807"/>
    </source>
</evidence>
<dbReference type="InterPro" id="IPR023753">
    <property type="entry name" value="FAD/NAD-binding_dom"/>
</dbReference>
<gene>
    <name evidence="11" type="ORF">LIP_0609</name>
</gene>
<dbReference type="EMBL" id="AP014924">
    <property type="protein sequence ID" value="BAS26466.1"/>
    <property type="molecule type" value="Genomic_DNA"/>
</dbReference>
<keyword evidence="12" id="KW-1185">Reference proteome</keyword>
<evidence type="ECO:0000259" key="9">
    <source>
        <dbReference type="Pfam" id="PF07992"/>
    </source>
</evidence>
<keyword evidence="3" id="KW-0285">Flavoprotein</keyword>
<evidence type="ECO:0000256" key="2">
    <source>
        <dbReference type="ARBA" id="ARBA00012637"/>
    </source>
</evidence>
<feature type="domain" description="External alternative NADH-ubiquinone oxidoreductase-like C-terminal" evidence="10">
    <location>
        <begin position="352"/>
        <end position="408"/>
    </location>
</feature>
<evidence type="ECO:0000259" key="10">
    <source>
        <dbReference type="Pfam" id="PF22366"/>
    </source>
</evidence>
<dbReference type="InterPro" id="IPR054585">
    <property type="entry name" value="NDH2-like_C"/>
</dbReference>
<dbReference type="PANTHER" id="PTHR43706">
    <property type="entry name" value="NADH DEHYDROGENASE"/>
    <property type="match status" value="1"/>
</dbReference>
<accession>A0A0K2SH67</accession>
<dbReference type="KEGG" id="lpil:LIP_0609"/>
<dbReference type="Gene3D" id="3.50.50.100">
    <property type="match status" value="1"/>
</dbReference>
<evidence type="ECO:0000256" key="6">
    <source>
        <dbReference type="ARBA" id="ARBA00023002"/>
    </source>
</evidence>
<dbReference type="PRINTS" id="PR00368">
    <property type="entry name" value="FADPNR"/>
</dbReference>
<dbReference type="PATRIC" id="fig|1555112.3.peg.637"/>
<keyword evidence="5" id="KW-0809">Transit peptide</keyword>
<dbReference type="EC" id="1.6.5.9" evidence="2"/>
<evidence type="ECO:0000256" key="1">
    <source>
        <dbReference type="ARBA" id="ARBA00005272"/>
    </source>
</evidence>
<keyword evidence="7" id="KW-0520">NAD</keyword>
<keyword evidence="6" id="KW-0560">Oxidoreductase</keyword>
<comment type="catalytic activity">
    <reaction evidence="8">
        <text>a quinone + NADH + H(+) = a quinol + NAD(+)</text>
        <dbReference type="Rhea" id="RHEA:46160"/>
        <dbReference type="ChEBI" id="CHEBI:15378"/>
        <dbReference type="ChEBI" id="CHEBI:24646"/>
        <dbReference type="ChEBI" id="CHEBI:57540"/>
        <dbReference type="ChEBI" id="CHEBI:57945"/>
        <dbReference type="ChEBI" id="CHEBI:132124"/>
        <dbReference type="EC" id="1.6.5.9"/>
    </reaction>
</comment>
<feature type="domain" description="FAD/NAD(P)-binding" evidence="9">
    <location>
        <begin position="11"/>
        <end position="328"/>
    </location>
</feature>
<comment type="similarity">
    <text evidence="1">Belongs to the NADH dehydrogenase family.</text>
</comment>
<reference evidence="12" key="2">
    <citation type="journal article" date="2016" name="Int. J. Syst. Evol. Microbiol.">
        <title>Complete genome sequence and cell structure of Limnochorda pilosa, a Gram-negative spore-former within the phylum Firmicutes.</title>
        <authorList>
            <person name="Watanabe M."/>
            <person name="Kojima H."/>
            <person name="Fukui M."/>
        </authorList>
    </citation>
    <scope>NUCLEOTIDE SEQUENCE [LARGE SCALE GENOMIC DNA]</scope>
    <source>
        <strain evidence="12">HC45</strain>
    </source>
</reference>
<sequence>MRGEAGGAGPRVVVVGAGFGGLWAARALAGSPAEVTILDRHNYHTFLPLLYQVAAAELEPDDIAYPVRGIVRRLPNVGFLMAEVTGVDLGERQVLTDGGPIPYDYLILAAGSRTNFFRMESVARCAFELKEIGQAVILRSHILRLFERALREPDPELRRALLTFVVVGGGPTGIEFSGALAELVYGVLARDYIRLDFSEVRILLLEAMDRLLPALPEELQTYAKGRLEAKRVEVRLGAAVTRATDERVYLKDGTSIATRTLVWTAGVQASDLAAGLGVATARGGRVVVNPTLQLPDHPEVSCIGDMAYLEDEAGRPLPQVAPVAIQQGEHAARNIRRQIEGRKPLPFRYHDRGTMVTIGRNAAVAQVRGRPVRGFPAWLAWLGVHLVNLIGFRNRLLVLVNWAWSYLFYDRGVRLISESEPARSQERSVPR</sequence>
<proteinExistence type="inferred from homology"/>
<evidence type="ECO:0000256" key="5">
    <source>
        <dbReference type="ARBA" id="ARBA00022946"/>
    </source>
</evidence>
<keyword evidence="4" id="KW-0274">FAD</keyword>
<evidence type="ECO:0000256" key="7">
    <source>
        <dbReference type="ARBA" id="ARBA00023027"/>
    </source>
</evidence>
<evidence type="ECO:0000313" key="11">
    <source>
        <dbReference type="EMBL" id="BAS26466.1"/>
    </source>
</evidence>
<dbReference type="SUPFAM" id="SSF51905">
    <property type="entry name" value="FAD/NAD(P)-binding domain"/>
    <property type="match status" value="1"/>
</dbReference>
<dbReference type="Proteomes" id="UP000065807">
    <property type="component" value="Chromosome"/>
</dbReference>
<evidence type="ECO:0000256" key="4">
    <source>
        <dbReference type="ARBA" id="ARBA00022827"/>
    </source>
</evidence>
<evidence type="ECO:0000256" key="8">
    <source>
        <dbReference type="ARBA" id="ARBA00047599"/>
    </source>
</evidence>
<name>A0A0K2SH67_LIMPI</name>
<dbReference type="STRING" id="1555112.LIP_0609"/>
<dbReference type="OrthoDB" id="9784880at2"/>
<protein>
    <recommendedName>
        <fullName evidence="2">NADH:ubiquinone reductase (non-electrogenic)</fullName>
        <ecNumber evidence="2">1.6.5.9</ecNumber>
    </recommendedName>
</protein>
<dbReference type="InterPro" id="IPR036188">
    <property type="entry name" value="FAD/NAD-bd_sf"/>
</dbReference>
<dbReference type="InterPro" id="IPR045024">
    <property type="entry name" value="NDH-2"/>
</dbReference>
<dbReference type="Pfam" id="PF07992">
    <property type="entry name" value="Pyr_redox_2"/>
    <property type="match status" value="1"/>
</dbReference>
<dbReference type="PRINTS" id="PR00411">
    <property type="entry name" value="PNDRDTASEI"/>
</dbReference>